<evidence type="ECO:0000313" key="3">
    <source>
        <dbReference type="Proteomes" id="UP000195305"/>
    </source>
</evidence>
<comment type="caution">
    <text evidence="2">The sequence shown here is derived from an EMBL/GenBank/DDBJ whole genome shotgun (WGS) entry which is preliminary data.</text>
</comment>
<keyword evidence="1" id="KW-0472">Membrane</keyword>
<keyword evidence="1" id="KW-0812">Transmembrane</keyword>
<dbReference type="InterPro" id="IPR019074">
    <property type="entry name" value="YabQ"/>
</dbReference>
<dbReference type="NCBIfam" id="TIGR02893">
    <property type="entry name" value="spore_yabQ"/>
    <property type="match status" value="1"/>
</dbReference>
<dbReference type="AlphaFoldDB" id="A0A1Y4T0F7"/>
<protein>
    <recommendedName>
        <fullName evidence="4">Spore cortex biosynthesis protein YabQ</fullName>
    </recommendedName>
</protein>
<organism evidence="2 3">
    <name type="scientific">Massilimicrobiota timonensis</name>
    <dbReference type="NCBI Taxonomy" id="1776392"/>
    <lineage>
        <taxon>Bacteria</taxon>
        <taxon>Bacillati</taxon>
        <taxon>Bacillota</taxon>
        <taxon>Erysipelotrichia</taxon>
        <taxon>Erysipelotrichales</taxon>
        <taxon>Erysipelotrichaceae</taxon>
        <taxon>Massilimicrobiota</taxon>
    </lineage>
</organism>
<feature type="transmembrane region" description="Helical" evidence="1">
    <location>
        <begin position="37"/>
        <end position="61"/>
    </location>
</feature>
<dbReference type="EMBL" id="NFLJ01000010">
    <property type="protein sequence ID" value="OUQ35120.1"/>
    <property type="molecule type" value="Genomic_DNA"/>
</dbReference>
<sequence length="140" mass="17084">MSLIIQFQCLFYSFLFGFIMTGVYHVVNRFLYGIPLWIRYIIQCCLGMIYGVLYFYGLVFFNEGIVRGYFLVFLLGGYLVYSRYYAYYLLYGLEKIVHFFKRIFSPFIFFFRYINGIIQKRIGRMKKKWQKRKHQDIKSS</sequence>
<gene>
    <name evidence="2" type="ORF">B5E75_04640</name>
</gene>
<dbReference type="Pfam" id="PF09578">
    <property type="entry name" value="Spore_YabQ"/>
    <property type="match status" value="1"/>
</dbReference>
<proteinExistence type="predicted"/>
<evidence type="ECO:0000313" key="2">
    <source>
        <dbReference type="EMBL" id="OUQ35120.1"/>
    </source>
</evidence>
<keyword evidence="3" id="KW-1185">Reference proteome</keyword>
<evidence type="ECO:0008006" key="4">
    <source>
        <dbReference type="Google" id="ProtNLM"/>
    </source>
</evidence>
<evidence type="ECO:0000256" key="1">
    <source>
        <dbReference type="SAM" id="Phobius"/>
    </source>
</evidence>
<dbReference type="Proteomes" id="UP000195305">
    <property type="component" value="Unassembled WGS sequence"/>
</dbReference>
<dbReference type="OrthoDB" id="1655242at2"/>
<name>A0A1Y4T0F7_9FIRM</name>
<accession>A0A1Y4T0F7</accession>
<feature type="transmembrane region" description="Helical" evidence="1">
    <location>
        <begin position="9"/>
        <end position="31"/>
    </location>
</feature>
<keyword evidence="1" id="KW-1133">Transmembrane helix</keyword>
<feature type="transmembrane region" description="Helical" evidence="1">
    <location>
        <begin position="68"/>
        <end position="87"/>
    </location>
</feature>
<dbReference type="RefSeq" id="WP_087357620.1">
    <property type="nucleotide sequence ID" value="NZ_AP031415.1"/>
</dbReference>
<reference evidence="2 3" key="1">
    <citation type="journal article" date="2018" name="BMC Genomics">
        <title>Whole genome sequencing and function prediction of 133 gut anaerobes isolated from chicken caecum in pure cultures.</title>
        <authorList>
            <person name="Medvecky M."/>
            <person name="Cejkova D."/>
            <person name="Polansky O."/>
            <person name="Karasova D."/>
            <person name="Kubasova T."/>
            <person name="Cizek A."/>
            <person name="Rychlik I."/>
        </authorList>
    </citation>
    <scope>NUCLEOTIDE SEQUENCE [LARGE SCALE GENOMIC DNA]</scope>
    <source>
        <strain evidence="2 3">An13</strain>
    </source>
</reference>
<feature type="transmembrane region" description="Helical" evidence="1">
    <location>
        <begin position="99"/>
        <end position="118"/>
    </location>
</feature>